<comment type="caution">
    <text evidence="2">Lacks conserved residue(s) required for the propagation of feature annotation.</text>
</comment>
<dbReference type="Gene3D" id="3.40.50.2300">
    <property type="match status" value="2"/>
</dbReference>
<evidence type="ECO:0000256" key="2">
    <source>
        <dbReference type="PROSITE-ProRule" id="PRU00169"/>
    </source>
</evidence>
<evidence type="ECO:0000313" key="4">
    <source>
        <dbReference type="EMBL" id="QYR53882.1"/>
    </source>
</evidence>
<organism evidence="4 5">
    <name type="scientific">Lysobacter soyae</name>
    <dbReference type="NCBI Taxonomy" id="2764185"/>
    <lineage>
        <taxon>Bacteria</taxon>
        <taxon>Pseudomonadati</taxon>
        <taxon>Pseudomonadota</taxon>
        <taxon>Gammaproteobacteria</taxon>
        <taxon>Lysobacterales</taxon>
        <taxon>Lysobacteraceae</taxon>
        <taxon>Lysobacter</taxon>
    </lineage>
</organism>
<proteinExistence type="predicted"/>
<dbReference type="InterPro" id="IPR011006">
    <property type="entry name" value="CheY-like_superfamily"/>
</dbReference>
<dbReference type="SMART" id="SM00448">
    <property type="entry name" value="REC"/>
    <property type="match status" value="2"/>
</dbReference>
<gene>
    <name evidence="4" type="ORF">H8L67_01825</name>
</gene>
<keyword evidence="1 2" id="KW-0597">Phosphoprotein</keyword>
<dbReference type="RefSeq" id="WP_220380687.1">
    <property type="nucleotide sequence ID" value="NZ_CP080544.1"/>
</dbReference>
<dbReference type="SUPFAM" id="SSF52172">
    <property type="entry name" value="CheY-like"/>
    <property type="match status" value="2"/>
</dbReference>
<protein>
    <submittedName>
        <fullName evidence="4">Response regulator</fullName>
    </submittedName>
</protein>
<dbReference type="CDD" id="cd00156">
    <property type="entry name" value="REC"/>
    <property type="match status" value="2"/>
</dbReference>
<dbReference type="PROSITE" id="PS50110">
    <property type="entry name" value="RESPONSE_REGULATORY"/>
    <property type="match status" value="2"/>
</dbReference>
<dbReference type="InterPro" id="IPR001789">
    <property type="entry name" value="Sig_transdc_resp-reg_receiver"/>
</dbReference>
<feature type="domain" description="Response regulatory" evidence="3">
    <location>
        <begin position="142"/>
        <end position="268"/>
    </location>
</feature>
<keyword evidence="5" id="KW-1185">Reference proteome</keyword>
<dbReference type="Proteomes" id="UP000824755">
    <property type="component" value="Chromosome"/>
</dbReference>
<reference evidence="4 5" key="1">
    <citation type="submission" date="2021-08" db="EMBL/GenBank/DDBJ databases">
        <title>Lysobacter sp. strain CJ11 Genome sequencing and assembly.</title>
        <authorList>
            <person name="Kim I."/>
        </authorList>
    </citation>
    <scope>NUCLEOTIDE SEQUENCE [LARGE SCALE GENOMIC DNA]</scope>
    <source>
        <strain evidence="4 5">CJ11</strain>
    </source>
</reference>
<dbReference type="EMBL" id="CP080544">
    <property type="protein sequence ID" value="QYR53882.1"/>
    <property type="molecule type" value="Genomic_DNA"/>
</dbReference>
<evidence type="ECO:0000259" key="3">
    <source>
        <dbReference type="PROSITE" id="PS50110"/>
    </source>
</evidence>
<dbReference type="InterPro" id="IPR050595">
    <property type="entry name" value="Bact_response_regulator"/>
</dbReference>
<evidence type="ECO:0000313" key="5">
    <source>
        <dbReference type="Proteomes" id="UP000824755"/>
    </source>
</evidence>
<dbReference type="Pfam" id="PF00072">
    <property type="entry name" value="Response_reg"/>
    <property type="match status" value="2"/>
</dbReference>
<dbReference type="PANTHER" id="PTHR44591:SF21">
    <property type="entry name" value="TWO-COMPONENT RESPONSE REGULATOR"/>
    <property type="match status" value="1"/>
</dbReference>
<accession>A0ABX8WSR8</accession>
<feature type="modified residue" description="4-aspartylphosphate" evidence="2">
    <location>
        <position position="198"/>
    </location>
</feature>
<name>A0ABX8WSR8_9GAMM</name>
<sequence>MPPRDLRHVVADNPRVLIVESSRIVRKLISDLFKKELPNVTIVESKGLRDARACLALGAVDLVTTSLSLDDGDGLQVAKAVRDAAGQAYVPVIVVSSEVNNRLASRTLGDDVTDYFDKSAGFPALAAFVRGYIQPQPIDGARILYVEDSRVVALATKRMLAAQGLTVIHVDSAEAAIEYLDLHHGAVDEVGADLVLTDVYLNGPLGGLDVLKHVRQTLGYSKRLLPALVMTGDENPDKQRELFQVGANDLVLKPVEERMVVTKILFQLRAARLGT</sequence>
<dbReference type="PANTHER" id="PTHR44591">
    <property type="entry name" value="STRESS RESPONSE REGULATOR PROTEIN 1"/>
    <property type="match status" value="1"/>
</dbReference>
<evidence type="ECO:0000256" key="1">
    <source>
        <dbReference type="ARBA" id="ARBA00022553"/>
    </source>
</evidence>
<feature type="domain" description="Response regulatory" evidence="3">
    <location>
        <begin position="15"/>
        <end position="133"/>
    </location>
</feature>